<dbReference type="RefSeq" id="WP_170019426.1">
    <property type="nucleotide sequence ID" value="NZ_JABCSC020000001.1"/>
</dbReference>
<dbReference type="InterPro" id="IPR038444">
    <property type="entry name" value="DUF465_sf"/>
</dbReference>
<dbReference type="EMBL" id="JABCSC020000001">
    <property type="protein sequence ID" value="NSL53416.1"/>
    <property type="molecule type" value="Genomic_DNA"/>
</dbReference>
<name>A0ABX2IAQ7_9RHOO</name>
<gene>
    <name evidence="1" type="ORF">HJ583_000110</name>
</gene>
<dbReference type="Pfam" id="PF04325">
    <property type="entry name" value="DUF465"/>
    <property type="match status" value="1"/>
</dbReference>
<sequence>MPHLLSHDFHVEFPDLAERVDRLRSSQPVFAQKYEQHVALDKDITDAQDGLRALDDFALEDLKKQRLQLKEELYRMLQAA</sequence>
<keyword evidence="2" id="KW-1185">Reference proteome</keyword>
<reference evidence="1 2" key="1">
    <citation type="submission" date="2020-06" db="EMBL/GenBank/DDBJ databases">
        <title>Draft genome of Uliginosibacterium sp. IMCC34675.</title>
        <authorList>
            <person name="Song J."/>
        </authorList>
    </citation>
    <scope>NUCLEOTIDE SEQUENCE [LARGE SCALE GENOMIC DNA]</scope>
    <source>
        <strain evidence="1 2">IMCC34675</strain>
    </source>
</reference>
<proteinExistence type="predicted"/>
<comment type="caution">
    <text evidence="1">The sequence shown here is derived from an EMBL/GenBank/DDBJ whole genome shotgun (WGS) entry which is preliminary data.</text>
</comment>
<accession>A0ABX2IAQ7</accession>
<dbReference type="Proteomes" id="UP000778523">
    <property type="component" value="Unassembled WGS sequence"/>
</dbReference>
<dbReference type="InterPro" id="IPR007420">
    <property type="entry name" value="DUF465"/>
</dbReference>
<dbReference type="Gene3D" id="6.10.280.50">
    <property type="match status" value="1"/>
</dbReference>
<protein>
    <submittedName>
        <fullName evidence="1">YdcH family protein</fullName>
    </submittedName>
</protein>
<evidence type="ECO:0000313" key="1">
    <source>
        <dbReference type="EMBL" id="NSL53416.1"/>
    </source>
</evidence>
<organism evidence="1 2">
    <name type="scientific">Uliginosibacterium aquaticum</name>
    <dbReference type="NCBI Taxonomy" id="2731212"/>
    <lineage>
        <taxon>Bacteria</taxon>
        <taxon>Pseudomonadati</taxon>
        <taxon>Pseudomonadota</taxon>
        <taxon>Betaproteobacteria</taxon>
        <taxon>Rhodocyclales</taxon>
        <taxon>Zoogloeaceae</taxon>
        <taxon>Uliginosibacterium</taxon>
    </lineage>
</organism>
<evidence type="ECO:0000313" key="2">
    <source>
        <dbReference type="Proteomes" id="UP000778523"/>
    </source>
</evidence>